<evidence type="ECO:0000313" key="4">
    <source>
        <dbReference type="Proteomes" id="UP000809337"/>
    </source>
</evidence>
<organism evidence="3 4">
    <name type="scientific">Pseudosulfitobacter pseudonitzschiae</name>
    <dbReference type="NCBI Taxonomy" id="1402135"/>
    <lineage>
        <taxon>Bacteria</taxon>
        <taxon>Pseudomonadati</taxon>
        <taxon>Pseudomonadota</taxon>
        <taxon>Alphaproteobacteria</taxon>
        <taxon>Rhodobacterales</taxon>
        <taxon>Roseobacteraceae</taxon>
        <taxon>Pseudosulfitobacter</taxon>
    </lineage>
</organism>
<reference evidence="3" key="1">
    <citation type="submission" date="2021-01" db="EMBL/GenBank/DDBJ databases">
        <title>Diatom-associated Roseobacters Show Island Model of Population Structure.</title>
        <authorList>
            <person name="Qu L."/>
            <person name="Feng X."/>
            <person name="Chen Y."/>
            <person name="Li L."/>
            <person name="Wang X."/>
            <person name="Hu Z."/>
            <person name="Wang H."/>
            <person name="Luo H."/>
        </authorList>
    </citation>
    <scope>NUCLEOTIDE SEQUENCE</scope>
    <source>
        <strain evidence="3">SM26-45</strain>
    </source>
</reference>
<dbReference type="RefSeq" id="WP_231034830.1">
    <property type="nucleotide sequence ID" value="NZ_JAJNGX010000011.1"/>
</dbReference>
<feature type="signal peptide" evidence="1">
    <location>
        <begin position="1"/>
        <end position="23"/>
    </location>
</feature>
<dbReference type="Pfam" id="PF06877">
    <property type="entry name" value="RraB"/>
    <property type="match status" value="1"/>
</dbReference>
<name>A0A9Q2RYC7_9RHOB</name>
<feature type="chain" id="PRO_5040269553" evidence="1">
    <location>
        <begin position="24"/>
        <end position="278"/>
    </location>
</feature>
<evidence type="ECO:0000313" key="3">
    <source>
        <dbReference type="EMBL" id="MBM2356064.1"/>
    </source>
</evidence>
<proteinExistence type="predicted"/>
<dbReference type="Proteomes" id="UP000809337">
    <property type="component" value="Unassembled WGS sequence"/>
</dbReference>
<evidence type="ECO:0000256" key="1">
    <source>
        <dbReference type="SAM" id="SignalP"/>
    </source>
</evidence>
<comment type="caution">
    <text evidence="3">The sequence shown here is derived from an EMBL/GenBank/DDBJ whole genome shotgun (WGS) entry which is preliminary data.</text>
</comment>
<feature type="domain" description="Regulator of ribonuclease activity B" evidence="2">
    <location>
        <begin position="174"/>
        <end position="265"/>
    </location>
</feature>
<sequence>MIKQIAALFLGLLSAVKPVIAQADQPASTDSERWILFDRVASDGMPLVVLSRTGNSQAEMLLIKGRATAVICRADPTNVGNWGMPLGTAPLYDLEDKIAEEPTLLAARAIHVASVTGQGQRRIFIVHPDPLDLTPFLEASQVQGFSCDAAEVEDRQALIQLITPKPLDIQLNGDRSVIASLQQNGDDGLIPRKTDFWFYGQRGSLEVLAASLAVHEFFVDHWLSGPDGVVLSREMPTGWPEFQEITPIIIDTAEHAGVEYDGWETMVISQQSTKPSDN</sequence>
<evidence type="ECO:0000259" key="2">
    <source>
        <dbReference type="Pfam" id="PF06877"/>
    </source>
</evidence>
<dbReference type="AlphaFoldDB" id="A0A9Q2RYC7"/>
<accession>A0A9Q2RYC7</accession>
<gene>
    <name evidence="3" type="ORF">JQX14_16040</name>
</gene>
<dbReference type="InterPro" id="IPR009671">
    <property type="entry name" value="RraB_dom"/>
</dbReference>
<dbReference type="SUPFAM" id="SSF89946">
    <property type="entry name" value="Hypothetical protein VC0424"/>
    <property type="match status" value="1"/>
</dbReference>
<protein>
    <submittedName>
        <fullName evidence="3">Ribonuclease E inhibitor RraB</fullName>
    </submittedName>
</protein>
<keyword evidence="1" id="KW-0732">Signal</keyword>
<dbReference type="Gene3D" id="3.30.70.970">
    <property type="entry name" value="RraB-like"/>
    <property type="match status" value="1"/>
</dbReference>
<dbReference type="InterPro" id="IPR036701">
    <property type="entry name" value="RraB-like_sf"/>
</dbReference>
<dbReference type="EMBL" id="JAFBWN010000011">
    <property type="protein sequence ID" value="MBM2356064.1"/>
    <property type="molecule type" value="Genomic_DNA"/>
</dbReference>